<protein>
    <submittedName>
        <fullName evidence="1">Uncharacterized protein</fullName>
    </submittedName>
</protein>
<dbReference type="EMBL" id="HBUF01388862">
    <property type="protein sequence ID" value="CAG6733109.1"/>
    <property type="molecule type" value="Transcribed_RNA"/>
</dbReference>
<name>A0A8D9DXQ1_9HEMI</name>
<dbReference type="EMBL" id="HBUF01388861">
    <property type="protein sequence ID" value="CAG6733107.1"/>
    <property type="molecule type" value="Transcribed_RNA"/>
</dbReference>
<organism evidence="1">
    <name type="scientific">Cacopsylla melanoneura</name>
    <dbReference type="NCBI Taxonomy" id="428564"/>
    <lineage>
        <taxon>Eukaryota</taxon>
        <taxon>Metazoa</taxon>
        <taxon>Ecdysozoa</taxon>
        <taxon>Arthropoda</taxon>
        <taxon>Hexapoda</taxon>
        <taxon>Insecta</taxon>
        <taxon>Pterygota</taxon>
        <taxon>Neoptera</taxon>
        <taxon>Paraneoptera</taxon>
        <taxon>Hemiptera</taxon>
        <taxon>Sternorrhyncha</taxon>
        <taxon>Psylloidea</taxon>
        <taxon>Psyllidae</taxon>
        <taxon>Psyllinae</taxon>
        <taxon>Cacopsylla</taxon>
    </lineage>
</organism>
<dbReference type="EMBL" id="HBUF01388863">
    <property type="protein sequence ID" value="CAG6733111.1"/>
    <property type="molecule type" value="Transcribed_RNA"/>
</dbReference>
<dbReference type="AlphaFoldDB" id="A0A8D9DXQ1"/>
<proteinExistence type="predicted"/>
<sequence length="141" mass="16653">MTRMKKEERMRLLRREDKTVIDKMLREMTPRVGNIIGIMRVREEEIENTIGITTLNTEIIEEKEKEMLIVRAMKGDRDKVDGMKNILLTEAETDMRVVETEVNKTSGIQITCWITKGTPVHLRVFFTFYYKIKIIMSKLVE</sequence>
<reference evidence="1" key="1">
    <citation type="submission" date="2021-05" db="EMBL/GenBank/DDBJ databases">
        <authorList>
            <person name="Alioto T."/>
            <person name="Alioto T."/>
            <person name="Gomez Garrido J."/>
        </authorList>
    </citation>
    <scope>NUCLEOTIDE SEQUENCE</scope>
</reference>
<evidence type="ECO:0000313" key="1">
    <source>
        <dbReference type="EMBL" id="CAG6733107.1"/>
    </source>
</evidence>
<accession>A0A8D9DXQ1</accession>